<evidence type="ECO:0000313" key="2">
    <source>
        <dbReference type="EMBL" id="PIR76809.1"/>
    </source>
</evidence>
<keyword evidence="1" id="KW-1133">Transmembrane helix</keyword>
<evidence type="ECO:0000313" key="3">
    <source>
        <dbReference type="Proteomes" id="UP000231530"/>
    </source>
</evidence>
<keyword evidence="1" id="KW-0472">Membrane</keyword>
<organism evidence="2 3">
    <name type="scientific">Candidatus Magasanikbacteria bacterium CG10_big_fil_rev_8_21_14_0_10_42_10</name>
    <dbReference type="NCBI Taxonomy" id="1974649"/>
    <lineage>
        <taxon>Bacteria</taxon>
        <taxon>Candidatus Magasanikiibacteriota</taxon>
    </lineage>
</organism>
<sequence>MQGLVLLQSFSNLFFFFGIKFVFFFIYFYHFRYFFYIDFSSFFCAVPTNYKCTTFTVLTTRR</sequence>
<dbReference type="AlphaFoldDB" id="A0A2H0TXC4"/>
<evidence type="ECO:0000256" key="1">
    <source>
        <dbReference type="SAM" id="Phobius"/>
    </source>
</evidence>
<name>A0A2H0TXC4_9BACT</name>
<dbReference type="Proteomes" id="UP000231530">
    <property type="component" value="Unassembled WGS sequence"/>
</dbReference>
<dbReference type="EMBL" id="PFBY01000002">
    <property type="protein sequence ID" value="PIR76809.1"/>
    <property type="molecule type" value="Genomic_DNA"/>
</dbReference>
<feature type="transmembrane region" description="Helical" evidence="1">
    <location>
        <begin position="6"/>
        <end position="29"/>
    </location>
</feature>
<reference evidence="3" key="1">
    <citation type="submission" date="2017-09" db="EMBL/GenBank/DDBJ databases">
        <title>Depth-based differentiation of microbial function through sediment-hosted aquifers and enrichment of novel symbionts in the deep terrestrial subsurface.</title>
        <authorList>
            <person name="Probst A.J."/>
            <person name="Ladd B."/>
            <person name="Jarett J.K."/>
            <person name="Geller-Mcgrath D.E."/>
            <person name="Sieber C.M.K."/>
            <person name="Emerson J.B."/>
            <person name="Anantharaman K."/>
            <person name="Thomas B.C."/>
            <person name="Malmstrom R."/>
            <person name="Stieglmeier M."/>
            <person name="Klingl A."/>
            <person name="Woyke T."/>
            <person name="Ryan C.M."/>
            <person name="Banfield J.F."/>
        </authorList>
    </citation>
    <scope>NUCLEOTIDE SEQUENCE [LARGE SCALE GENOMIC DNA]</scope>
</reference>
<accession>A0A2H0TXC4</accession>
<comment type="caution">
    <text evidence="2">The sequence shown here is derived from an EMBL/GenBank/DDBJ whole genome shotgun (WGS) entry which is preliminary data.</text>
</comment>
<keyword evidence="1" id="KW-0812">Transmembrane</keyword>
<proteinExistence type="predicted"/>
<protein>
    <submittedName>
        <fullName evidence="2">Uncharacterized protein</fullName>
    </submittedName>
</protein>
<gene>
    <name evidence="2" type="ORF">COU32_00150</name>
</gene>